<reference evidence="3 4" key="1">
    <citation type="submission" date="2018-05" db="EMBL/GenBank/DDBJ databases">
        <title>Animal gut microbial communities from fecal samples from Wisconsin, USA.</title>
        <authorList>
            <person name="Neumann A."/>
        </authorList>
    </citation>
    <scope>NUCLEOTIDE SEQUENCE [LARGE SCALE GENOMIC DNA]</scope>
    <source>
        <strain evidence="3 4">UWS4</strain>
    </source>
</reference>
<organism evidence="3 4">
    <name type="scientific">Hallerella porci</name>
    <dbReference type="NCBI Taxonomy" id="1945871"/>
    <lineage>
        <taxon>Bacteria</taxon>
        <taxon>Pseudomonadati</taxon>
        <taxon>Fibrobacterota</taxon>
        <taxon>Fibrobacteria</taxon>
        <taxon>Fibrobacterales</taxon>
        <taxon>Fibrobacteraceae</taxon>
        <taxon>Hallerella</taxon>
    </lineage>
</organism>
<dbReference type="Gene3D" id="2.40.30.170">
    <property type="match status" value="1"/>
</dbReference>
<feature type="domain" description="Multidrug resistance protein MdtA-like barrel-sandwich hybrid" evidence="2">
    <location>
        <begin position="44"/>
        <end position="236"/>
    </location>
</feature>
<dbReference type="Gene3D" id="2.40.50.100">
    <property type="match status" value="1"/>
</dbReference>
<evidence type="ECO:0000313" key="3">
    <source>
        <dbReference type="EMBL" id="PWK97305.1"/>
    </source>
</evidence>
<dbReference type="InterPro" id="IPR058624">
    <property type="entry name" value="MdtA-like_HH"/>
</dbReference>
<comment type="caution">
    <text evidence="3">The sequence shown here is derived from an EMBL/GenBank/DDBJ whole genome shotgun (WGS) entry which is preliminary data.</text>
</comment>
<dbReference type="InterPro" id="IPR058625">
    <property type="entry name" value="MdtA-like_BSH"/>
</dbReference>
<sequence length="325" mass="35190">MKRIPEIFLLIIIIALIVAAFGAIKHFALTPTQEFLQGQIDARRVMVAGKLAGRISEFSVREGDSVTKGDLIAEIYSPEVEAKKMQADGAYKAAKAQANKAQNGARSEQIDAAKATMNRAIEAAKLAKTTYERVQKLFDEGVLPVQKRDEAETNMNAANAQVEAAKAQYTLAVNGARSEDKAAANALVLQANGAKAEVNAYLNETKIVAPISGEVTLKISEEGEVVGAGMPVVAITDLKDAWAVFNIREDALKNVTKGKTFELYIPALDKNIPMTVYYIASAGNYAIWKSSRESGGFDLKTFEVRLRPSAPVDGLRPGMTALWKR</sequence>
<evidence type="ECO:0000313" key="4">
    <source>
        <dbReference type="Proteomes" id="UP000245523"/>
    </source>
</evidence>
<dbReference type="RefSeq" id="WP_106198909.1">
    <property type="nucleotide sequence ID" value="NZ_JAXEIU010000045.1"/>
</dbReference>
<dbReference type="Proteomes" id="UP000245523">
    <property type="component" value="Unassembled WGS sequence"/>
</dbReference>
<dbReference type="PANTHER" id="PTHR30438">
    <property type="entry name" value="36 KDA ANTIGEN-RELATED"/>
    <property type="match status" value="1"/>
</dbReference>
<protein>
    <submittedName>
        <fullName evidence="3">HlyD family secretion protein</fullName>
    </submittedName>
</protein>
<feature type="domain" description="Multidrug resistance protein MdtA-like alpha-helical hairpin" evidence="1">
    <location>
        <begin position="111"/>
        <end position="167"/>
    </location>
</feature>
<dbReference type="Pfam" id="PF25917">
    <property type="entry name" value="BSH_RND"/>
    <property type="match status" value="1"/>
</dbReference>
<proteinExistence type="predicted"/>
<dbReference type="SUPFAM" id="SSF111369">
    <property type="entry name" value="HlyD-like secretion proteins"/>
    <property type="match status" value="2"/>
</dbReference>
<accession>A0ABX5LN30</accession>
<evidence type="ECO:0000259" key="2">
    <source>
        <dbReference type="Pfam" id="PF25917"/>
    </source>
</evidence>
<dbReference type="Gene3D" id="1.10.287.470">
    <property type="entry name" value="Helix hairpin bin"/>
    <property type="match status" value="1"/>
</dbReference>
<dbReference type="Pfam" id="PF25876">
    <property type="entry name" value="HH_MFP_RND"/>
    <property type="match status" value="1"/>
</dbReference>
<keyword evidence="4" id="KW-1185">Reference proteome</keyword>
<evidence type="ECO:0000259" key="1">
    <source>
        <dbReference type="Pfam" id="PF25876"/>
    </source>
</evidence>
<dbReference type="EMBL" id="QGHD01000015">
    <property type="protein sequence ID" value="PWK97305.1"/>
    <property type="molecule type" value="Genomic_DNA"/>
</dbReference>
<dbReference type="PANTHER" id="PTHR30438:SF1">
    <property type="entry name" value="36 KDA ANTIGEN"/>
    <property type="match status" value="1"/>
</dbReference>
<gene>
    <name evidence="3" type="ORF">B0H50_11524</name>
</gene>
<name>A0ABX5LN30_9BACT</name>